<dbReference type="GO" id="GO:0005737">
    <property type="term" value="C:cytoplasm"/>
    <property type="evidence" value="ECO:0007669"/>
    <property type="project" value="UniProtKB-SubCell"/>
</dbReference>
<dbReference type="SFLD" id="SFLDG01066">
    <property type="entry name" value="organic_radical-activating_enz"/>
    <property type="match status" value="1"/>
</dbReference>
<dbReference type="EMBL" id="JACIGY010000001">
    <property type="protein sequence ID" value="MBB4411201.1"/>
    <property type="molecule type" value="Genomic_DNA"/>
</dbReference>
<comment type="caution">
    <text evidence="13">The sequence shown here is derived from an EMBL/GenBank/DDBJ whole genome shotgun (WGS) entry which is preliminary data.</text>
</comment>
<keyword evidence="17" id="KW-1185">Reference proteome</keyword>
<dbReference type="Proteomes" id="UP000524535">
    <property type="component" value="Unassembled WGS sequence"/>
</dbReference>
<evidence type="ECO:0000256" key="8">
    <source>
        <dbReference type="ARBA" id="ARBA00023004"/>
    </source>
</evidence>
<dbReference type="PANTHER" id="PTHR30352">
    <property type="entry name" value="PYRUVATE FORMATE-LYASE-ACTIVATING ENZYME"/>
    <property type="match status" value="1"/>
</dbReference>
<dbReference type="GO" id="GO:0006006">
    <property type="term" value="P:glucose metabolic process"/>
    <property type="evidence" value="ECO:0007669"/>
    <property type="project" value="UniProtKB-KW"/>
</dbReference>
<evidence type="ECO:0000313" key="13">
    <source>
        <dbReference type="EMBL" id="MBB4346405.1"/>
    </source>
</evidence>
<sequence>MDIQRAITRPPKAHAPAGTHSSTDFGYLHSVESGAAVDGPGMRFVFFMAGCLFRCVYCHNPDTWKLHNGRKITLDDALAEVKPYAGFLRMAGGVTISGGEPLMQAPFVGEMFKHFKSELGLHTALDTQGYLHASVDDEWFDNVDLVLLDIKHSDPEVYQRLTAQPLQPTLDFAHRLQRLQKKMWLRYVLVPGWTDGHDDIARLADFVANLGSIVERVEVLPFHQMGTQKWAQLGMDYPLAGAPTPTPESTAEARSIFAERGLTVF</sequence>
<dbReference type="InterPro" id="IPR058240">
    <property type="entry name" value="rSAM_sf"/>
</dbReference>
<keyword evidence="6 10" id="KW-0479">Metal-binding</keyword>
<dbReference type="GO" id="GO:0046872">
    <property type="term" value="F:metal ion binding"/>
    <property type="evidence" value="ECO:0007669"/>
    <property type="project" value="UniProtKB-UniRule"/>
</dbReference>
<feature type="region of interest" description="Disordered" evidence="11">
    <location>
        <begin position="1"/>
        <end position="20"/>
    </location>
</feature>
<dbReference type="RefSeq" id="WP_183820846.1">
    <property type="nucleotide sequence ID" value="NZ_JACIGW010000001.1"/>
</dbReference>
<evidence type="ECO:0000256" key="2">
    <source>
        <dbReference type="ARBA" id="ARBA00009777"/>
    </source>
</evidence>
<evidence type="ECO:0000313" key="14">
    <source>
        <dbReference type="EMBL" id="MBB4411201.1"/>
    </source>
</evidence>
<comment type="function">
    <text evidence="10">Activation of pyruvate formate-lyase under anaerobic conditions by generation of an organic free radical, using S-adenosylmethionine and reduced flavodoxin as cosubstrates to produce 5'-deoxy-adenosine.</text>
</comment>
<evidence type="ECO:0000256" key="4">
    <source>
        <dbReference type="ARBA" id="ARBA00022526"/>
    </source>
</evidence>
<dbReference type="InterPro" id="IPR001989">
    <property type="entry name" value="Radical_activat_CS"/>
</dbReference>
<evidence type="ECO:0000256" key="9">
    <source>
        <dbReference type="ARBA" id="ARBA00023014"/>
    </source>
</evidence>
<dbReference type="PROSITE" id="PS01087">
    <property type="entry name" value="RADICAL_ACTIVATING"/>
    <property type="match status" value="1"/>
</dbReference>
<dbReference type="Gene3D" id="3.20.20.70">
    <property type="entry name" value="Aldolase class I"/>
    <property type="match status" value="1"/>
</dbReference>
<dbReference type="PANTHER" id="PTHR30352:SF5">
    <property type="entry name" value="PYRUVATE FORMATE-LYASE 1-ACTIVATING ENZYME"/>
    <property type="match status" value="1"/>
</dbReference>
<dbReference type="InterPro" id="IPR034457">
    <property type="entry name" value="Organic_radical-activating"/>
</dbReference>
<dbReference type="EMBL" id="JACIHM010000001">
    <property type="protein sequence ID" value="MBB4445890.1"/>
    <property type="molecule type" value="Genomic_DNA"/>
</dbReference>
<evidence type="ECO:0000256" key="3">
    <source>
        <dbReference type="ARBA" id="ARBA00022485"/>
    </source>
</evidence>
<dbReference type="EMBL" id="JACIGW010000001">
    <property type="protein sequence ID" value="MBB4346405.1"/>
    <property type="molecule type" value="Genomic_DNA"/>
</dbReference>
<evidence type="ECO:0000313" key="17">
    <source>
        <dbReference type="Proteomes" id="UP000524535"/>
    </source>
</evidence>
<dbReference type="InterPro" id="IPR007197">
    <property type="entry name" value="rSAM"/>
</dbReference>
<keyword evidence="5 10" id="KW-0949">S-adenosyl-L-methionine</keyword>
<dbReference type="PROSITE" id="PS51918">
    <property type="entry name" value="RADICAL_SAM"/>
    <property type="match status" value="1"/>
</dbReference>
<evidence type="ECO:0000256" key="7">
    <source>
        <dbReference type="ARBA" id="ARBA00023002"/>
    </source>
</evidence>
<dbReference type="SUPFAM" id="SSF102114">
    <property type="entry name" value="Radical SAM enzymes"/>
    <property type="match status" value="1"/>
</dbReference>
<accession>A0A7W6S3K0</accession>
<dbReference type="NCBIfam" id="TIGR02493">
    <property type="entry name" value="PFLA"/>
    <property type="match status" value="1"/>
</dbReference>
<evidence type="ECO:0000256" key="5">
    <source>
        <dbReference type="ARBA" id="ARBA00022691"/>
    </source>
</evidence>
<keyword evidence="13" id="KW-0456">Lyase</keyword>
<keyword evidence="3 10" id="KW-0004">4Fe-4S</keyword>
<dbReference type="CDD" id="cd01335">
    <property type="entry name" value="Radical_SAM"/>
    <property type="match status" value="1"/>
</dbReference>
<evidence type="ECO:0000259" key="12">
    <source>
        <dbReference type="PROSITE" id="PS51918"/>
    </source>
</evidence>
<evidence type="ECO:0000313" key="15">
    <source>
        <dbReference type="EMBL" id="MBB4445890.1"/>
    </source>
</evidence>
<reference evidence="16 17" key="1">
    <citation type="submission" date="2020-08" db="EMBL/GenBank/DDBJ databases">
        <title>Genomic Encyclopedia of Type Strains, Phase IV (KMG-V): Genome sequencing to study the core and pangenomes of soil and plant-associated prokaryotes.</title>
        <authorList>
            <person name="Whitman W."/>
        </authorList>
    </citation>
    <scope>NUCLEOTIDE SEQUENCE [LARGE SCALE GENOMIC DNA]</scope>
    <source>
        <strain evidence="14 17">SEMIA 444</strain>
        <strain evidence="13 16">SEMIA 448</strain>
        <strain evidence="15 18">SEMIA 452</strain>
    </source>
</reference>
<comment type="subcellular location">
    <subcellularLocation>
        <location evidence="10">Cytoplasm</location>
    </subcellularLocation>
</comment>
<comment type="cofactor">
    <cofactor evidence="10">
        <name>[4Fe-4S] cluster</name>
        <dbReference type="ChEBI" id="CHEBI:49883"/>
    </cofactor>
    <text evidence="10">Binds 1 [4Fe-4S] cluster. The cluster is coordinated with 3 cysteines and an exchangeable S-adenosyl-L-methionine.</text>
</comment>
<dbReference type="GO" id="GO:0043365">
    <property type="term" value="F:[formate-C-acetyltransferase]-activating enzyme activity"/>
    <property type="evidence" value="ECO:0007669"/>
    <property type="project" value="UniProtKB-UniRule"/>
</dbReference>
<keyword evidence="8 10" id="KW-0408">Iron</keyword>
<evidence type="ECO:0000256" key="11">
    <source>
        <dbReference type="SAM" id="MobiDB-lite"/>
    </source>
</evidence>
<evidence type="ECO:0000313" key="16">
    <source>
        <dbReference type="Proteomes" id="UP000520770"/>
    </source>
</evidence>
<keyword evidence="9 10" id="KW-0411">Iron-sulfur</keyword>
<dbReference type="Proteomes" id="UP000576087">
    <property type="component" value="Unassembled WGS sequence"/>
</dbReference>
<evidence type="ECO:0000256" key="6">
    <source>
        <dbReference type="ARBA" id="ARBA00022723"/>
    </source>
</evidence>
<keyword evidence="4" id="KW-0313">Glucose metabolism</keyword>
<keyword evidence="4" id="KW-0119">Carbohydrate metabolism</keyword>
<proteinExistence type="inferred from homology"/>
<dbReference type="InterPro" id="IPR013785">
    <property type="entry name" value="Aldolase_TIM"/>
</dbReference>
<evidence type="ECO:0000313" key="18">
    <source>
        <dbReference type="Proteomes" id="UP000576087"/>
    </source>
</evidence>
<dbReference type="GO" id="GO:0016829">
    <property type="term" value="F:lyase activity"/>
    <property type="evidence" value="ECO:0007669"/>
    <property type="project" value="UniProtKB-KW"/>
</dbReference>
<dbReference type="Proteomes" id="UP000520770">
    <property type="component" value="Unassembled WGS sequence"/>
</dbReference>
<dbReference type="InterPro" id="IPR012838">
    <property type="entry name" value="PFL1_activating"/>
</dbReference>
<gene>
    <name evidence="14" type="ORF">GGE31_001672</name>
    <name evidence="13" type="ORF">GGE33_000113</name>
    <name evidence="15" type="ORF">GGE35_001672</name>
</gene>
<keyword evidence="7 10" id="KW-0560">Oxidoreductase</keyword>
<comment type="similarity">
    <text evidence="2 10">Belongs to the organic radical-activating enzymes family.</text>
</comment>
<dbReference type="GO" id="GO:0051539">
    <property type="term" value="F:4 iron, 4 sulfur cluster binding"/>
    <property type="evidence" value="ECO:0007669"/>
    <property type="project" value="UniProtKB-UniRule"/>
</dbReference>
<dbReference type="EC" id="1.97.1.4" evidence="10"/>
<dbReference type="Pfam" id="PF04055">
    <property type="entry name" value="Radical_SAM"/>
    <property type="match status" value="1"/>
</dbReference>
<comment type="catalytic activity">
    <reaction evidence="10">
        <text>glycyl-[formate C-acetyltransferase] + reduced [flavodoxin] + S-adenosyl-L-methionine = glycin-2-yl radical-[formate C-acetyltransferase] + semiquinone [flavodoxin] + 5'-deoxyadenosine + L-methionine + H(+)</text>
        <dbReference type="Rhea" id="RHEA:19225"/>
        <dbReference type="Rhea" id="RHEA-COMP:10622"/>
        <dbReference type="Rhea" id="RHEA-COMP:12190"/>
        <dbReference type="Rhea" id="RHEA-COMP:12191"/>
        <dbReference type="Rhea" id="RHEA-COMP:14480"/>
        <dbReference type="ChEBI" id="CHEBI:15378"/>
        <dbReference type="ChEBI" id="CHEBI:17319"/>
        <dbReference type="ChEBI" id="CHEBI:29947"/>
        <dbReference type="ChEBI" id="CHEBI:32722"/>
        <dbReference type="ChEBI" id="CHEBI:57618"/>
        <dbReference type="ChEBI" id="CHEBI:57844"/>
        <dbReference type="ChEBI" id="CHEBI:59789"/>
        <dbReference type="ChEBI" id="CHEBI:140311"/>
        <dbReference type="EC" id="1.97.1.4"/>
    </reaction>
</comment>
<feature type="domain" description="Radical SAM core" evidence="12">
    <location>
        <begin position="37"/>
        <end position="259"/>
    </location>
</feature>
<name>A0A7W6S3K0_9HYPH</name>
<dbReference type="SFLD" id="SFLDS00029">
    <property type="entry name" value="Radical_SAM"/>
    <property type="match status" value="1"/>
</dbReference>
<protein>
    <recommendedName>
        <fullName evidence="10">Pyruvate formate-lyase-activating enzyme</fullName>
        <ecNumber evidence="10">1.97.1.4</ecNumber>
    </recommendedName>
</protein>
<evidence type="ECO:0000256" key="10">
    <source>
        <dbReference type="RuleBase" id="RU362053"/>
    </source>
</evidence>
<dbReference type="AlphaFoldDB" id="A0A7W6S3K0"/>
<evidence type="ECO:0000256" key="1">
    <source>
        <dbReference type="ARBA" id="ARBA00002918"/>
    </source>
</evidence>
<comment type="function">
    <text evidence="1">Activation of pyruvate formate-lyase 1 under anaerobic conditions by generation of an organic free radical, using S-adenosylmethionine and reduced flavodoxin as cosubstrates to produce 5'-deoxy-adenosine.</text>
</comment>
<organism evidence="13 16">
    <name type="scientific">Aliirhizobium cellulosilyticum</name>
    <dbReference type="NCBI Taxonomy" id="393664"/>
    <lineage>
        <taxon>Bacteria</taxon>
        <taxon>Pseudomonadati</taxon>
        <taxon>Pseudomonadota</taxon>
        <taxon>Alphaproteobacteria</taxon>
        <taxon>Hyphomicrobiales</taxon>
        <taxon>Rhizobiaceae</taxon>
        <taxon>Aliirhizobium</taxon>
    </lineage>
</organism>
<keyword evidence="13" id="KW-0670">Pyruvate</keyword>
<keyword evidence="10" id="KW-0963">Cytoplasm</keyword>